<dbReference type="VEuPathDB" id="FungiDB:EYZ11_005772"/>
<sequence length="74" mass="7961">MNDFAQQSLVDHVTSQSDYTGFAKAVENIPSFDEPNIHGSGHFAMGGVRDVGKRGAESGWWAGLSRRCTAGESM</sequence>
<dbReference type="EMBL" id="SOSA01000191">
    <property type="protein sequence ID" value="THC94733.1"/>
    <property type="molecule type" value="Genomic_DNA"/>
</dbReference>
<accession>A0A4S3JH90</accession>
<name>A0A4S3JH90_9EURO</name>
<evidence type="ECO:0000313" key="1">
    <source>
        <dbReference type="EMBL" id="THC94733.1"/>
    </source>
</evidence>
<keyword evidence="2" id="KW-1185">Reference proteome</keyword>
<dbReference type="AlphaFoldDB" id="A0A4S3JH90"/>
<reference evidence="1 2" key="1">
    <citation type="submission" date="2019-03" db="EMBL/GenBank/DDBJ databases">
        <title>The genome sequence of a newly discovered highly antifungal drug resistant Aspergillus species, Aspergillus tanneri NIH 1004.</title>
        <authorList>
            <person name="Mounaud S."/>
            <person name="Singh I."/>
            <person name="Joardar V."/>
            <person name="Pakala S."/>
            <person name="Pakala S."/>
            <person name="Venepally P."/>
            <person name="Hoover J."/>
            <person name="Nierman W."/>
            <person name="Chung J."/>
            <person name="Losada L."/>
        </authorList>
    </citation>
    <scope>NUCLEOTIDE SEQUENCE [LARGE SCALE GENOMIC DNA]</scope>
    <source>
        <strain evidence="1 2">NIH1004</strain>
    </source>
</reference>
<protein>
    <submittedName>
        <fullName evidence="1">Uncharacterized protein</fullName>
    </submittedName>
</protein>
<organism evidence="1 2">
    <name type="scientific">Aspergillus tanneri</name>
    <dbReference type="NCBI Taxonomy" id="1220188"/>
    <lineage>
        <taxon>Eukaryota</taxon>
        <taxon>Fungi</taxon>
        <taxon>Dikarya</taxon>
        <taxon>Ascomycota</taxon>
        <taxon>Pezizomycotina</taxon>
        <taxon>Eurotiomycetes</taxon>
        <taxon>Eurotiomycetidae</taxon>
        <taxon>Eurotiales</taxon>
        <taxon>Aspergillaceae</taxon>
        <taxon>Aspergillus</taxon>
        <taxon>Aspergillus subgen. Circumdati</taxon>
    </lineage>
</organism>
<comment type="caution">
    <text evidence="1">The sequence shown here is derived from an EMBL/GenBank/DDBJ whole genome shotgun (WGS) entry which is preliminary data.</text>
</comment>
<dbReference type="InterPro" id="IPR008922">
    <property type="entry name" value="Di-copper_centre_dom_sf"/>
</dbReference>
<evidence type="ECO:0000313" key="2">
    <source>
        <dbReference type="Proteomes" id="UP000308092"/>
    </source>
</evidence>
<dbReference type="STRING" id="1220188.A0A4S3JH90"/>
<gene>
    <name evidence="1" type="ORF">EYZ11_005772</name>
</gene>
<dbReference type="Gene3D" id="1.10.1280.10">
    <property type="entry name" value="Di-copper center containing domain from catechol oxidase"/>
    <property type="match status" value="1"/>
</dbReference>
<proteinExistence type="predicted"/>
<dbReference type="Proteomes" id="UP000308092">
    <property type="component" value="Unassembled WGS sequence"/>
</dbReference>